<dbReference type="Pfam" id="PF13556">
    <property type="entry name" value="HTH_30"/>
    <property type="match status" value="1"/>
</dbReference>
<feature type="domain" description="GAF" evidence="3">
    <location>
        <begin position="88"/>
        <end position="241"/>
    </location>
</feature>
<sequence length="655" mass="68403">MTGPDPADAGHAQRQFLELLLRDAPAVEYERPLVEARAGGGDPAALAALEQAKVLALRVRTVLADRRRRESELSALFETANDLAGMRNLDQVLHAIVDRARNLLGTDTAYLSLSDPASGRGDTVMRVTSGSVSARFQQLRLGAGEGLGGLVAQTVHPYVTSNYLTDTRFTHTENIDGGVREEGLVAILGVPLQLNGQVIGVLFAADRRERPFARTEIALLGSLATHAAIAIDSANLIDDTRTALSELNSVNRRLTEHSSAVERAAEAHDRLTDLVLRGGGIEEVAAAVSGVLGGTVDIVEGGVPAAEPERAAAVRAALARGRAVRTDGGWIAAAAAGPEPLGTLTHTGAELDDADQRILERAAMVTALLLLMRRSANEAEHRVRGDLLDELIDYPDRAPASLRRRAARLSADLDIANVVVVAEAGDGDAARLRSAAMHIAETSGGLAGTRAGSTVLILPGSAPAPIARRAAADLAAAANGPVTAGAAGPSDGLASFRRCFAEARRCLQTLRSLGRAGEVAAPGDLGFLGLLLGEDRDVDGFVTATLGPLLDYDARRDTALVRTLRAYFACGASPARAKDALHVHVNTVAQRLDRIGLLLGPDWQEPARALELQLALRLHGLLTGGVDLGGPGDRPAAAPRPRDDNGGLDSTAAPD</sequence>
<dbReference type="SUPFAM" id="SSF55781">
    <property type="entry name" value="GAF domain-like"/>
    <property type="match status" value="1"/>
</dbReference>
<keyword evidence="4" id="KW-0238">DNA-binding</keyword>
<comment type="similarity">
    <text evidence="1">Belongs to the CdaR family.</text>
</comment>
<dbReference type="Gene3D" id="1.10.10.2840">
    <property type="entry name" value="PucR C-terminal helix-turn-helix domain"/>
    <property type="match status" value="1"/>
</dbReference>
<dbReference type="Gene3D" id="3.30.450.40">
    <property type="match status" value="1"/>
</dbReference>
<protein>
    <submittedName>
        <fullName evidence="4">DNA-binding PucR family transcriptional regulator</fullName>
    </submittedName>
</protein>
<keyword evidence="5" id="KW-1185">Reference proteome</keyword>
<dbReference type="InterPro" id="IPR003018">
    <property type="entry name" value="GAF"/>
</dbReference>
<accession>A0A2P8CPN5</accession>
<organism evidence="4 5">
    <name type="scientific">Murinocardiopsis flavida</name>
    <dbReference type="NCBI Taxonomy" id="645275"/>
    <lineage>
        <taxon>Bacteria</taxon>
        <taxon>Bacillati</taxon>
        <taxon>Actinomycetota</taxon>
        <taxon>Actinomycetes</taxon>
        <taxon>Streptosporangiales</taxon>
        <taxon>Nocardiopsidaceae</taxon>
        <taxon>Murinocardiopsis</taxon>
    </lineage>
</organism>
<dbReference type="InterPro" id="IPR042070">
    <property type="entry name" value="PucR_C-HTH_sf"/>
</dbReference>
<name>A0A2P8CPN5_9ACTN</name>
<comment type="caution">
    <text evidence="4">The sequence shown here is derived from an EMBL/GenBank/DDBJ whole genome shotgun (WGS) entry which is preliminary data.</text>
</comment>
<dbReference type="Pfam" id="PF01590">
    <property type="entry name" value="GAF"/>
    <property type="match status" value="1"/>
</dbReference>
<dbReference type="PANTHER" id="PTHR33744">
    <property type="entry name" value="CARBOHYDRATE DIACID REGULATOR"/>
    <property type="match status" value="1"/>
</dbReference>
<evidence type="ECO:0000259" key="3">
    <source>
        <dbReference type="SMART" id="SM00065"/>
    </source>
</evidence>
<dbReference type="AlphaFoldDB" id="A0A2P8CPN5"/>
<evidence type="ECO:0000313" key="5">
    <source>
        <dbReference type="Proteomes" id="UP000240542"/>
    </source>
</evidence>
<dbReference type="Proteomes" id="UP000240542">
    <property type="component" value="Unassembled WGS sequence"/>
</dbReference>
<dbReference type="EMBL" id="PYGA01000033">
    <property type="protein sequence ID" value="PSK86912.1"/>
    <property type="molecule type" value="Genomic_DNA"/>
</dbReference>
<dbReference type="Pfam" id="PF17853">
    <property type="entry name" value="GGDEF_2"/>
    <property type="match status" value="1"/>
</dbReference>
<evidence type="ECO:0000313" key="4">
    <source>
        <dbReference type="EMBL" id="PSK86912.1"/>
    </source>
</evidence>
<dbReference type="InterPro" id="IPR041522">
    <property type="entry name" value="CdaR_GGDEF"/>
</dbReference>
<feature type="region of interest" description="Disordered" evidence="2">
    <location>
        <begin position="628"/>
        <end position="655"/>
    </location>
</feature>
<reference evidence="4 5" key="1">
    <citation type="submission" date="2018-03" db="EMBL/GenBank/DDBJ databases">
        <title>Genomic Encyclopedia of Archaeal and Bacterial Type Strains, Phase II (KMG-II): from individual species to whole genera.</title>
        <authorList>
            <person name="Goeker M."/>
        </authorList>
    </citation>
    <scope>NUCLEOTIDE SEQUENCE [LARGE SCALE GENOMIC DNA]</scope>
    <source>
        <strain evidence="4 5">DSM 45312</strain>
    </source>
</reference>
<dbReference type="PANTHER" id="PTHR33744:SF1">
    <property type="entry name" value="DNA-BINDING TRANSCRIPTIONAL ACTIVATOR ADER"/>
    <property type="match status" value="1"/>
</dbReference>
<gene>
    <name evidence="4" type="ORF">CLV63_13329</name>
</gene>
<dbReference type="GO" id="GO:0003677">
    <property type="term" value="F:DNA binding"/>
    <property type="evidence" value="ECO:0007669"/>
    <property type="project" value="UniProtKB-KW"/>
</dbReference>
<dbReference type="InterPro" id="IPR029016">
    <property type="entry name" value="GAF-like_dom_sf"/>
</dbReference>
<proteinExistence type="inferred from homology"/>
<dbReference type="SMART" id="SM00065">
    <property type="entry name" value="GAF"/>
    <property type="match status" value="1"/>
</dbReference>
<evidence type="ECO:0000256" key="2">
    <source>
        <dbReference type="SAM" id="MobiDB-lite"/>
    </source>
</evidence>
<dbReference type="InterPro" id="IPR025736">
    <property type="entry name" value="PucR_C-HTH_dom"/>
</dbReference>
<dbReference type="InterPro" id="IPR051448">
    <property type="entry name" value="CdaR-like_regulators"/>
</dbReference>
<evidence type="ECO:0000256" key="1">
    <source>
        <dbReference type="ARBA" id="ARBA00006754"/>
    </source>
</evidence>